<evidence type="ECO:0000256" key="12">
    <source>
        <dbReference type="RuleBase" id="RU004253"/>
    </source>
</evidence>
<evidence type="ECO:0000256" key="2">
    <source>
        <dbReference type="ARBA" id="ARBA00005165"/>
    </source>
</evidence>
<comment type="catalytic activity">
    <reaction evidence="9 10 11">
        <text>2-[(2R,5Z)-2-carboxy-4-methylthiazol-5(2H)-ylidene]ethyl phosphate + 4-amino-2-methyl-5-(diphosphooxymethyl)pyrimidine + 2 H(+) = thiamine phosphate + CO2 + diphosphate</text>
        <dbReference type="Rhea" id="RHEA:47844"/>
        <dbReference type="ChEBI" id="CHEBI:15378"/>
        <dbReference type="ChEBI" id="CHEBI:16526"/>
        <dbReference type="ChEBI" id="CHEBI:33019"/>
        <dbReference type="ChEBI" id="CHEBI:37575"/>
        <dbReference type="ChEBI" id="CHEBI:57841"/>
        <dbReference type="ChEBI" id="CHEBI:62899"/>
        <dbReference type="EC" id="2.5.1.3"/>
    </reaction>
</comment>
<feature type="binding site" evidence="10">
    <location>
        <position position="137"/>
    </location>
    <ligand>
        <name>4-amino-2-methyl-5-(diphosphooxymethyl)pyrimidine</name>
        <dbReference type="ChEBI" id="CHEBI:57841"/>
    </ligand>
</feature>
<feature type="binding site" evidence="10">
    <location>
        <position position="88"/>
    </location>
    <ligand>
        <name>Mg(2+)</name>
        <dbReference type="ChEBI" id="CHEBI:18420"/>
    </ligand>
</feature>
<evidence type="ECO:0000256" key="9">
    <source>
        <dbReference type="ARBA" id="ARBA00047883"/>
    </source>
</evidence>
<evidence type="ECO:0000256" key="5">
    <source>
        <dbReference type="ARBA" id="ARBA00022842"/>
    </source>
</evidence>
<comment type="function">
    <text evidence="1 10">Condenses 4-methyl-5-(beta-hydroxyethyl)thiazole monophosphate (THZ-P) and 2-methyl-4-amino-5-hydroxymethyl pyrimidine pyrophosphate (HMP-PP) to form thiamine monophosphate (TMP).</text>
</comment>
<dbReference type="Pfam" id="PF02581">
    <property type="entry name" value="TMP-TENI"/>
    <property type="match status" value="1"/>
</dbReference>
<evidence type="ECO:0000256" key="3">
    <source>
        <dbReference type="ARBA" id="ARBA00022679"/>
    </source>
</evidence>
<feature type="binding site" evidence="10">
    <location>
        <position position="107"/>
    </location>
    <ligand>
        <name>4-amino-2-methyl-5-(diphosphooxymethyl)pyrimidine</name>
        <dbReference type="ChEBI" id="CHEBI:57841"/>
    </ligand>
</feature>
<protein>
    <recommendedName>
        <fullName evidence="10">Thiamine-phosphate synthase</fullName>
        <shortName evidence="10">TP synthase</shortName>
        <shortName evidence="10">TPS</shortName>
        <ecNumber evidence="10">2.5.1.3</ecNumber>
    </recommendedName>
    <alternativeName>
        <fullName evidence="10">Thiamine-phosphate pyrophosphorylase</fullName>
        <shortName evidence="10">TMP pyrophosphorylase</shortName>
        <shortName evidence="10">TMP-PPase</shortName>
    </alternativeName>
</protein>
<feature type="binding site" evidence="10">
    <location>
        <position position="68"/>
    </location>
    <ligand>
        <name>4-amino-2-methyl-5-(diphosphooxymethyl)pyrimidine</name>
        <dbReference type="ChEBI" id="CHEBI:57841"/>
    </ligand>
</feature>
<feature type="binding site" evidence="10">
    <location>
        <begin position="36"/>
        <end position="40"/>
    </location>
    <ligand>
        <name>4-amino-2-methyl-5-(diphosphooxymethyl)pyrimidine</name>
        <dbReference type="ChEBI" id="CHEBI:57841"/>
    </ligand>
</feature>
<feature type="domain" description="Thiamine phosphate synthase/TenI" evidence="13">
    <location>
        <begin position="12"/>
        <end position="188"/>
    </location>
</feature>
<evidence type="ECO:0000256" key="6">
    <source>
        <dbReference type="ARBA" id="ARBA00022977"/>
    </source>
</evidence>
<dbReference type="UniPathway" id="UPA00060">
    <property type="reaction ID" value="UER00141"/>
</dbReference>
<feature type="binding site" evidence="10">
    <location>
        <position position="69"/>
    </location>
    <ligand>
        <name>Mg(2+)</name>
        <dbReference type="ChEBI" id="CHEBI:18420"/>
    </ligand>
</feature>
<comment type="caution">
    <text evidence="10">Lacks conserved residue(s) required for the propagation of feature annotation.</text>
</comment>
<comment type="catalytic activity">
    <reaction evidence="7 10 11">
        <text>4-methyl-5-(2-phosphooxyethyl)-thiazole + 4-amino-2-methyl-5-(diphosphooxymethyl)pyrimidine + H(+) = thiamine phosphate + diphosphate</text>
        <dbReference type="Rhea" id="RHEA:22328"/>
        <dbReference type="ChEBI" id="CHEBI:15378"/>
        <dbReference type="ChEBI" id="CHEBI:33019"/>
        <dbReference type="ChEBI" id="CHEBI:37575"/>
        <dbReference type="ChEBI" id="CHEBI:57841"/>
        <dbReference type="ChEBI" id="CHEBI:58296"/>
        <dbReference type="EC" id="2.5.1.3"/>
    </reaction>
</comment>
<dbReference type="PANTHER" id="PTHR20857:SF15">
    <property type="entry name" value="THIAMINE-PHOSPHATE SYNTHASE"/>
    <property type="match status" value="1"/>
</dbReference>
<comment type="similarity">
    <text evidence="10 11">Belongs to the thiamine-phosphate synthase family.</text>
</comment>
<evidence type="ECO:0000256" key="1">
    <source>
        <dbReference type="ARBA" id="ARBA00003814"/>
    </source>
</evidence>
<comment type="cofactor">
    <cofactor evidence="10">
        <name>Mg(2+)</name>
        <dbReference type="ChEBI" id="CHEBI:18420"/>
    </cofactor>
    <text evidence="10">Binds 1 Mg(2+) ion per subunit.</text>
</comment>
<dbReference type="CDD" id="cd00564">
    <property type="entry name" value="TMP_TenI"/>
    <property type="match status" value="1"/>
</dbReference>
<feature type="binding site" evidence="10">
    <location>
        <position position="165"/>
    </location>
    <ligand>
        <name>2-[(2R,5Z)-2-carboxy-4-methylthiazol-5(2H)-ylidene]ethyl phosphate</name>
        <dbReference type="ChEBI" id="CHEBI:62899"/>
    </ligand>
</feature>
<feature type="binding site" evidence="10">
    <location>
        <begin position="134"/>
        <end position="136"/>
    </location>
    <ligand>
        <name>2-[(2R,5Z)-2-carboxy-4-methylthiazol-5(2H)-ylidene]ethyl phosphate</name>
        <dbReference type="ChEBI" id="CHEBI:62899"/>
    </ligand>
</feature>
<dbReference type="GO" id="GO:0000287">
    <property type="term" value="F:magnesium ion binding"/>
    <property type="evidence" value="ECO:0007669"/>
    <property type="project" value="UniProtKB-UniRule"/>
</dbReference>
<dbReference type="GO" id="GO:0005737">
    <property type="term" value="C:cytoplasm"/>
    <property type="evidence" value="ECO:0007669"/>
    <property type="project" value="TreeGrafter"/>
</dbReference>
<keyword evidence="5 10" id="KW-0460">Magnesium</keyword>
<dbReference type="EMBL" id="CADCVL010000116">
    <property type="protein sequence ID" value="CAA9470022.1"/>
    <property type="molecule type" value="Genomic_DNA"/>
</dbReference>
<name>A0A6J4RDU4_9ACTN</name>
<keyword evidence="6 10" id="KW-0784">Thiamine biosynthesis</keyword>
<gene>
    <name evidence="10" type="primary">thiE</name>
    <name evidence="14" type="ORF">AVDCRST_MAG65-681</name>
</gene>
<evidence type="ECO:0000256" key="7">
    <source>
        <dbReference type="ARBA" id="ARBA00047334"/>
    </source>
</evidence>
<keyword evidence="3 10" id="KW-0808">Transferase</keyword>
<proteinExistence type="inferred from homology"/>
<dbReference type="SUPFAM" id="SSF51391">
    <property type="entry name" value="Thiamin phosphate synthase"/>
    <property type="match status" value="1"/>
</dbReference>
<evidence type="ECO:0000259" key="13">
    <source>
        <dbReference type="Pfam" id="PF02581"/>
    </source>
</evidence>
<dbReference type="GO" id="GO:0009228">
    <property type="term" value="P:thiamine biosynthetic process"/>
    <property type="evidence" value="ECO:0007669"/>
    <property type="project" value="UniProtKB-KW"/>
</dbReference>
<dbReference type="InterPro" id="IPR013785">
    <property type="entry name" value="Aldolase_TIM"/>
</dbReference>
<keyword evidence="4 10" id="KW-0479">Metal-binding</keyword>
<reference evidence="14" key="1">
    <citation type="submission" date="2020-02" db="EMBL/GenBank/DDBJ databases">
        <authorList>
            <person name="Meier V. D."/>
        </authorList>
    </citation>
    <scope>NUCLEOTIDE SEQUENCE</scope>
    <source>
        <strain evidence="14">AVDCRST_MAG65</strain>
    </source>
</reference>
<comment type="pathway">
    <text evidence="2 10 12">Cofactor biosynthesis; thiamine diphosphate biosynthesis; thiamine phosphate from 4-amino-2-methyl-5-diphosphomethylpyrimidine and 4-methyl-5-(2-phosphoethyl)-thiazole: step 1/1.</text>
</comment>
<evidence type="ECO:0000256" key="8">
    <source>
        <dbReference type="ARBA" id="ARBA00047851"/>
    </source>
</evidence>
<dbReference type="EC" id="2.5.1.3" evidence="10"/>
<dbReference type="NCBIfam" id="TIGR00693">
    <property type="entry name" value="thiE"/>
    <property type="match status" value="1"/>
</dbReference>
<evidence type="ECO:0000256" key="11">
    <source>
        <dbReference type="RuleBase" id="RU003826"/>
    </source>
</evidence>
<organism evidence="14">
    <name type="scientific">uncultured Solirubrobacteraceae bacterium</name>
    <dbReference type="NCBI Taxonomy" id="1162706"/>
    <lineage>
        <taxon>Bacteria</taxon>
        <taxon>Bacillati</taxon>
        <taxon>Actinomycetota</taxon>
        <taxon>Thermoleophilia</taxon>
        <taxon>Solirubrobacterales</taxon>
        <taxon>Solirubrobacteraceae</taxon>
        <taxon>environmental samples</taxon>
    </lineage>
</organism>
<evidence type="ECO:0000256" key="4">
    <source>
        <dbReference type="ARBA" id="ARBA00022723"/>
    </source>
</evidence>
<dbReference type="GO" id="GO:0009229">
    <property type="term" value="P:thiamine diphosphate biosynthetic process"/>
    <property type="evidence" value="ECO:0007669"/>
    <property type="project" value="UniProtKB-UniRule"/>
</dbReference>
<evidence type="ECO:0000313" key="14">
    <source>
        <dbReference type="EMBL" id="CAA9470022.1"/>
    </source>
</evidence>
<dbReference type="InterPro" id="IPR036206">
    <property type="entry name" value="ThiamineP_synth_sf"/>
</dbReference>
<dbReference type="GO" id="GO:0004789">
    <property type="term" value="F:thiamine-phosphate diphosphorylase activity"/>
    <property type="evidence" value="ECO:0007669"/>
    <property type="project" value="UniProtKB-UniRule"/>
</dbReference>
<dbReference type="Gene3D" id="3.20.20.70">
    <property type="entry name" value="Aldolase class I"/>
    <property type="match status" value="1"/>
</dbReference>
<comment type="catalytic activity">
    <reaction evidence="8 10 11">
        <text>2-(2-carboxy-4-methylthiazol-5-yl)ethyl phosphate + 4-amino-2-methyl-5-(diphosphooxymethyl)pyrimidine + 2 H(+) = thiamine phosphate + CO2 + diphosphate</text>
        <dbReference type="Rhea" id="RHEA:47848"/>
        <dbReference type="ChEBI" id="CHEBI:15378"/>
        <dbReference type="ChEBI" id="CHEBI:16526"/>
        <dbReference type="ChEBI" id="CHEBI:33019"/>
        <dbReference type="ChEBI" id="CHEBI:37575"/>
        <dbReference type="ChEBI" id="CHEBI:57841"/>
        <dbReference type="ChEBI" id="CHEBI:62890"/>
        <dbReference type="EC" id="2.5.1.3"/>
    </reaction>
</comment>
<dbReference type="PANTHER" id="PTHR20857">
    <property type="entry name" value="THIAMINE-PHOSPHATE PYROPHOSPHORYLASE"/>
    <property type="match status" value="1"/>
</dbReference>
<sequence>MTARQRIGECRLYLVCDARPESLLRAALRGGADLLQLRDKSLDDDGLIAAARAFRAAADAFGVPFILNDRPDLVAACRADGVHVGQDDMSPSEARAIVGAEAIIGLSTHAPAEFDAGQAEEEVDYLAVGPVNETPTKAGRPAAGLDYVTYAAEHSTGLPWFAIGGLDAGNLATVTSRGARRIVVVRAIADAPDPEAAARELRARLDAHVAV</sequence>
<dbReference type="InterPro" id="IPR034291">
    <property type="entry name" value="TMP_synthase"/>
</dbReference>
<dbReference type="HAMAP" id="MF_00097">
    <property type="entry name" value="TMP_synthase"/>
    <property type="match status" value="1"/>
</dbReference>
<accession>A0A6J4RDU4</accession>
<dbReference type="InterPro" id="IPR022998">
    <property type="entry name" value="ThiamineP_synth_TenI"/>
</dbReference>
<evidence type="ECO:0000256" key="10">
    <source>
        <dbReference type="HAMAP-Rule" id="MF_00097"/>
    </source>
</evidence>
<dbReference type="AlphaFoldDB" id="A0A6J4RDU4"/>